<dbReference type="AlphaFoldDB" id="A0A2S0MKK7"/>
<evidence type="ECO:0000259" key="1">
    <source>
        <dbReference type="PROSITE" id="PS51186"/>
    </source>
</evidence>
<reference evidence="3" key="1">
    <citation type="submission" date="2018-03" db="EMBL/GenBank/DDBJ databases">
        <title>Genomic analysis of the strain SH-1 isolated from shrimp intestine.</title>
        <authorList>
            <person name="Kim Y.-S."/>
            <person name="Kim S.-E."/>
            <person name="Kim K.-H."/>
        </authorList>
    </citation>
    <scope>NUCLEOTIDE SEQUENCE [LARGE SCALE GENOMIC DNA]</scope>
    <source>
        <strain evidence="3">SH-1</strain>
    </source>
</reference>
<dbReference type="InterPro" id="IPR000182">
    <property type="entry name" value="GNAT_dom"/>
</dbReference>
<dbReference type="Proteomes" id="UP000237655">
    <property type="component" value="Chromosome"/>
</dbReference>
<sequence length="159" mass="17349">MITLAPLDRKDTDRVARIAARPDQLRFAGTVAEALAEPPERFDLHEIRKDETPVGIFKIDRAYGSSYPFAGPRDLGLRAVIIDAAMQGKGVGKAAMSALRHYLADRYPDFASVMLTVNMANPAALSVYRATGFEDTGEIWPHGDAGPQHVMRLGLRAGE</sequence>
<dbReference type="RefSeq" id="WP_106470739.1">
    <property type="nucleotide sequence ID" value="NZ_CP027665.1"/>
</dbReference>
<dbReference type="Gene3D" id="3.40.630.30">
    <property type="match status" value="1"/>
</dbReference>
<accession>A0A2S0MKK7</accession>
<keyword evidence="2" id="KW-0808">Transferase</keyword>
<dbReference type="InterPro" id="IPR016181">
    <property type="entry name" value="Acyl_CoA_acyltransferase"/>
</dbReference>
<organism evidence="2 3">
    <name type="scientific">Pukyongiella litopenaei</name>
    <dbReference type="NCBI Taxonomy" id="2605946"/>
    <lineage>
        <taxon>Bacteria</taxon>
        <taxon>Pseudomonadati</taxon>
        <taxon>Pseudomonadota</taxon>
        <taxon>Alphaproteobacteria</taxon>
        <taxon>Rhodobacterales</taxon>
        <taxon>Paracoccaceae</taxon>
        <taxon>Pukyongiella</taxon>
    </lineage>
</organism>
<dbReference type="GO" id="GO:0016747">
    <property type="term" value="F:acyltransferase activity, transferring groups other than amino-acyl groups"/>
    <property type="evidence" value="ECO:0007669"/>
    <property type="project" value="InterPro"/>
</dbReference>
<dbReference type="EMBL" id="CP027665">
    <property type="protein sequence ID" value="AVO36424.1"/>
    <property type="molecule type" value="Genomic_DNA"/>
</dbReference>
<proteinExistence type="predicted"/>
<name>A0A2S0MKK7_9RHOB</name>
<dbReference type="Pfam" id="PF00583">
    <property type="entry name" value="Acetyltransf_1"/>
    <property type="match status" value="1"/>
</dbReference>
<dbReference type="KEGG" id="thas:C6Y53_01010"/>
<evidence type="ECO:0000313" key="3">
    <source>
        <dbReference type="Proteomes" id="UP000237655"/>
    </source>
</evidence>
<protein>
    <submittedName>
        <fullName evidence="2">GNAT family N-acetyltransferase</fullName>
    </submittedName>
</protein>
<gene>
    <name evidence="2" type="ORF">C6Y53_01010</name>
</gene>
<evidence type="ECO:0000313" key="2">
    <source>
        <dbReference type="EMBL" id="AVO36424.1"/>
    </source>
</evidence>
<dbReference type="SUPFAM" id="SSF55729">
    <property type="entry name" value="Acyl-CoA N-acyltransferases (Nat)"/>
    <property type="match status" value="1"/>
</dbReference>
<dbReference type="PROSITE" id="PS51186">
    <property type="entry name" value="GNAT"/>
    <property type="match status" value="1"/>
</dbReference>
<feature type="domain" description="N-acetyltransferase" evidence="1">
    <location>
        <begin position="2"/>
        <end position="156"/>
    </location>
</feature>
<keyword evidence="3" id="KW-1185">Reference proteome</keyword>